<keyword evidence="1" id="KW-0812">Transmembrane</keyword>
<feature type="transmembrane region" description="Helical" evidence="1">
    <location>
        <begin position="320"/>
        <end position="340"/>
    </location>
</feature>
<keyword evidence="3" id="KW-1185">Reference proteome</keyword>
<proteinExistence type="predicted"/>
<feature type="transmembrane region" description="Helical" evidence="1">
    <location>
        <begin position="217"/>
        <end position="240"/>
    </location>
</feature>
<keyword evidence="1" id="KW-0472">Membrane</keyword>
<name>A0ABW4MM60_9BACI</name>
<reference evidence="3" key="1">
    <citation type="journal article" date="2019" name="Int. J. Syst. Evol. Microbiol.">
        <title>The Global Catalogue of Microorganisms (GCM) 10K type strain sequencing project: providing services to taxonomists for standard genome sequencing and annotation.</title>
        <authorList>
            <consortium name="The Broad Institute Genomics Platform"/>
            <consortium name="The Broad Institute Genome Sequencing Center for Infectious Disease"/>
            <person name="Wu L."/>
            <person name="Ma J."/>
        </authorList>
    </citation>
    <scope>NUCLEOTIDE SEQUENCE [LARGE SCALE GENOMIC DNA]</scope>
    <source>
        <strain evidence="3">CCUG 15531</strain>
    </source>
</reference>
<organism evidence="2 3">
    <name type="scientific">Fredinandcohnia salidurans</name>
    <dbReference type="NCBI Taxonomy" id="2595041"/>
    <lineage>
        <taxon>Bacteria</taxon>
        <taxon>Bacillati</taxon>
        <taxon>Bacillota</taxon>
        <taxon>Bacilli</taxon>
        <taxon>Bacillales</taxon>
        <taxon>Bacillaceae</taxon>
        <taxon>Fredinandcohnia</taxon>
    </lineage>
</organism>
<evidence type="ECO:0000256" key="1">
    <source>
        <dbReference type="SAM" id="Phobius"/>
    </source>
</evidence>
<accession>A0ABW4MM60</accession>
<comment type="caution">
    <text evidence="2">The sequence shown here is derived from an EMBL/GenBank/DDBJ whole genome shotgun (WGS) entry which is preliminary data.</text>
</comment>
<feature type="transmembrane region" description="Helical" evidence="1">
    <location>
        <begin position="119"/>
        <end position="142"/>
    </location>
</feature>
<sequence>MRLTKEALLTLHDIEIRKDTKNYIVEDLSTHDFYEMPLVCIDALGFIQKGLRLGEIEEKLIKAFPDEDINMIGFGEQLLELNLVQSVNGSEIIKKKEQNGKLGLGWIPQKLGKVFFNKYLNYLYLVFFIANIGIFIVHPSLFPHYKDLFVFDILSLNILLLGSLSFFLVLIHEFGHILAIRSFGLPTRLDIGHRLYFVVFETDLSMAWKLPAKHRNILYLAGVCLDNVVLFLALIIQLYTPNQSNIVSGIIGLIVFDVLIRIVFQACIYMKTDFYYLFENITGVYNLMESSTKYIKNILLRLNTNNNELFSGEEKIVKTYSLFFIIGVGVTLGLFFVYYLPQLVYMFINILPGFRSPITDSKFWDAILFSIQMAVLIGLLIYSFFKSYIRRM</sequence>
<dbReference type="RefSeq" id="WP_388037652.1">
    <property type="nucleotide sequence ID" value="NZ_JBHUEK010000015.1"/>
</dbReference>
<evidence type="ECO:0000313" key="3">
    <source>
        <dbReference type="Proteomes" id="UP001597227"/>
    </source>
</evidence>
<feature type="transmembrane region" description="Helical" evidence="1">
    <location>
        <begin position="246"/>
        <end position="264"/>
    </location>
</feature>
<evidence type="ECO:0000313" key="2">
    <source>
        <dbReference type="EMBL" id="MFD1779009.1"/>
    </source>
</evidence>
<feature type="transmembrane region" description="Helical" evidence="1">
    <location>
        <begin position="363"/>
        <end position="385"/>
    </location>
</feature>
<protein>
    <recommendedName>
        <fullName evidence="4">Peptidase</fullName>
    </recommendedName>
</protein>
<feature type="transmembrane region" description="Helical" evidence="1">
    <location>
        <begin position="148"/>
        <end position="171"/>
    </location>
</feature>
<dbReference type="EMBL" id="JBHUEK010000015">
    <property type="protein sequence ID" value="MFD1779009.1"/>
    <property type="molecule type" value="Genomic_DNA"/>
</dbReference>
<evidence type="ECO:0008006" key="4">
    <source>
        <dbReference type="Google" id="ProtNLM"/>
    </source>
</evidence>
<gene>
    <name evidence="2" type="ORF">ACFSFW_10055</name>
</gene>
<keyword evidence="1" id="KW-1133">Transmembrane helix</keyword>
<dbReference type="Proteomes" id="UP001597227">
    <property type="component" value="Unassembled WGS sequence"/>
</dbReference>